<dbReference type="InterPro" id="IPR006630">
    <property type="entry name" value="La_HTH"/>
</dbReference>
<dbReference type="GO" id="GO:0005737">
    <property type="term" value="C:cytoplasm"/>
    <property type="evidence" value="ECO:0007669"/>
    <property type="project" value="UniProtKB-ARBA"/>
</dbReference>
<accession>A0A4U5MAM2</accession>
<sequence>MATLTNSNTITITAGDHSPRHTIAADSISNSNQVGSPQSQRGSGKQVSPPWTRIVRGVESESSSNASTEAEQAAAVFVAEKESVESENNVNKRPVWNKPSTASNGLVEIGSVMGADSWPDLSESAARVSSLTKSSADSLKSLLFDGSSSSVSVLQGTETASSSSQKQVNNTANPNSTPNNAVPARQKSMKHNGVNTASNGGTHSPGSQSAAGEGHLNNSSSRDHTQKSSQSRGSNDHPQQQRTSFRNRNGGLHSRVDGSHHHSYGGRRNDLDPANHDWNAHRNFSRDGHMQPLPRVAPRHMRHPSPPPPTPATSPFIAPPPVRPFGLVGFPDMGLPLYYVSPHPGSMRGVPIIAAPVPSHAVFSPSDPQLHIRILHQIDYYFSNENLVKDIYLRRNMDDQGWVPIKLIASFNKVSLLTDNIHVILDAIRTSSVVEVQGEKVRKRNDWMRWIVTTPVQFPNVSSPHYGEKSGHDMLAAHVQGISSQEMTTGHIKARSQVDVHSEAFLGRSLSEDLNSQSQLSSSKGIDEIRFHGGLDLPSSARN</sequence>
<dbReference type="InterPro" id="IPR045180">
    <property type="entry name" value="La_dom_prot"/>
</dbReference>
<proteinExistence type="predicted"/>
<feature type="compositionally biased region" description="Pro residues" evidence="3">
    <location>
        <begin position="304"/>
        <end position="313"/>
    </location>
</feature>
<dbReference type="Gene3D" id="1.10.10.10">
    <property type="entry name" value="Winged helix-like DNA-binding domain superfamily/Winged helix DNA-binding domain"/>
    <property type="match status" value="1"/>
</dbReference>
<evidence type="ECO:0000259" key="4">
    <source>
        <dbReference type="PROSITE" id="PS50961"/>
    </source>
</evidence>
<protein>
    <recommendedName>
        <fullName evidence="4">HTH La-type RNA-binding domain-containing protein</fullName>
    </recommendedName>
</protein>
<dbReference type="FunFam" id="1.10.10.10:FF:000131">
    <property type="entry name" value="la-related protein 1B isoform X2"/>
    <property type="match status" value="1"/>
</dbReference>
<dbReference type="Pfam" id="PF05383">
    <property type="entry name" value="La"/>
    <property type="match status" value="1"/>
</dbReference>
<dbReference type="InterPro" id="IPR036390">
    <property type="entry name" value="WH_DNA-bd_sf"/>
</dbReference>
<feature type="region of interest" description="Disordered" evidence="3">
    <location>
        <begin position="80"/>
        <end position="103"/>
    </location>
</feature>
<evidence type="ECO:0000256" key="3">
    <source>
        <dbReference type="SAM" id="MobiDB-lite"/>
    </source>
</evidence>
<evidence type="ECO:0000256" key="2">
    <source>
        <dbReference type="PROSITE-ProRule" id="PRU00332"/>
    </source>
</evidence>
<dbReference type="STRING" id="43335.A0A4U5MAM2"/>
<dbReference type="PROSITE" id="PS50961">
    <property type="entry name" value="HTH_LA"/>
    <property type="match status" value="1"/>
</dbReference>
<keyword evidence="1 2" id="KW-0694">RNA-binding</keyword>
<dbReference type="CDD" id="cd07323">
    <property type="entry name" value="LAM"/>
    <property type="match status" value="1"/>
</dbReference>
<dbReference type="PANTHER" id="PTHR22792:SF132">
    <property type="entry name" value="LA-RELATED PROTEIN 1"/>
    <property type="match status" value="1"/>
</dbReference>
<name>A0A4U5MAM2_POPAL</name>
<comment type="caution">
    <text evidence="5">The sequence shown here is derived from an EMBL/GenBank/DDBJ whole genome shotgun (WGS) entry which is preliminary data.</text>
</comment>
<dbReference type="GO" id="GO:0003723">
    <property type="term" value="F:RNA binding"/>
    <property type="evidence" value="ECO:0007669"/>
    <property type="project" value="UniProtKB-UniRule"/>
</dbReference>
<dbReference type="InterPro" id="IPR036388">
    <property type="entry name" value="WH-like_DNA-bd_sf"/>
</dbReference>
<dbReference type="SMART" id="SM00715">
    <property type="entry name" value="LA"/>
    <property type="match status" value="1"/>
</dbReference>
<dbReference type="AlphaFoldDB" id="A0A4U5MAM2"/>
<organism evidence="5">
    <name type="scientific">Populus alba</name>
    <name type="common">White poplar</name>
    <dbReference type="NCBI Taxonomy" id="43335"/>
    <lineage>
        <taxon>Eukaryota</taxon>
        <taxon>Viridiplantae</taxon>
        <taxon>Streptophyta</taxon>
        <taxon>Embryophyta</taxon>
        <taxon>Tracheophyta</taxon>
        <taxon>Spermatophyta</taxon>
        <taxon>Magnoliopsida</taxon>
        <taxon>eudicotyledons</taxon>
        <taxon>Gunneridae</taxon>
        <taxon>Pentapetalae</taxon>
        <taxon>rosids</taxon>
        <taxon>fabids</taxon>
        <taxon>Malpighiales</taxon>
        <taxon>Salicaceae</taxon>
        <taxon>Saliceae</taxon>
        <taxon>Populus</taxon>
    </lineage>
</organism>
<feature type="region of interest" description="Disordered" evidence="3">
    <location>
        <begin position="155"/>
        <end position="313"/>
    </location>
</feature>
<feature type="compositionally biased region" description="Polar residues" evidence="3">
    <location>
        <begin position="27"/>
        <end position="46"/>
    </location>
</feature>
<reference evidence="5" key="1">
    <citation type="submission" date="2018-10" db="EMBL/GenBank/DDBJ databases">
        <title>Population genomic analysis revealed the cold adaptation of white poplar.</title>
        <authorList>
            <person name="Liu Y.-J."/>
        </authorList>
    </citation>
    <scope>NUCLEOTIDE SEQUENCE [LARGE SCALE GENOMIC DNA]</scope>
    <source>
        <strain evidence="5">PAL-ZL1</strain>
    </source>
</reference>
<feature type="compositionally biased region" description="Polar residues" evidence="3">
    <location>
        <begin position="227"/>
        <end position="247"/>
    </location>
</feature>
<feature type="compositionally biased region" description="Basic and acidic residues" evidence="3">
    <location>
        <begin position="267"/>
        <end position="289"/>
    </location>
</feature>
<feature type="compositionally biased region" description="Polar residues" evidence="3">
    <location>
        <begin position="155"/>
        <end position="167"/>
    </location>
</feature>
<evidence type="ECO:0000256" key="1">
    <source>
        <dbReference type="ARBA" id="ARBA00022884"/>
    </source>
</evidence>
<feature type="compositionally biased region" description="Polar residues" evidence="3">
    <location>
        <begin position="193"/>
        <end position="220"/>
    </location>
</feature>
<dbReference type="SUPFAM" id="SSF46785">
    <property type="entry name" value="Winged helix' DNA-binding domain"/>
    <property type="match status" value="1"/>
</dbReference>
<dbReference type="EMBL" id="RCHU01001223">
    <property type="protein sequence ID" value="TKR66110.1"/>
    <property type="molecule type" value="Genomic_DNA"/>
</dbReference>
<feature type="compositionally biased region" description="Low complexity" evidence="3">
    <location>
        <begin position="168"/>
        <end position="184"/>
    </location>
</feature>
<feature type="compositionally biased region" description="Polar residues" evidence="3">
    <location>
        <begin position="1"/>
        <end position="12"/>
    </location>
</feature>
<gene>
    <name evidence="5" type="ORF">D5086_0000314560</name>
</gene>
<feature type="region of interest" description="Disordered" evidence="3">
    <location>
        <begin position="1"/>
        <end position="51"/>
    </location>
</feature>
<evidence type="ECO:0000313" key="5">
    <source>
        <dbReference type="EMBL" id="TKR66110.1"/>
    </source>
</evidence>
<feature type="domain" description="HTH La-type RNA-binding" evidence="4">
    <location>
        <begin position="364"/>
        <end position="453"/>
    </location>
</feature>
<dbReference type="PANTHER" id="PTHR22792">
    <property type="entry name" value="LUPUS LA PROTEIN-RELATED"/>
    <property type="match status" value="1"/>
</dbReference>